<dbReference type="EMBL" id="PEDL01000002">
    <property type="protein sequence ID" value="PHV71664.1"/>
    <property type="molecule type" value="Genomic_DNA"/>
</dbReference>
<evidence type="ECO:0000313" key="1">
    <source>
        <dbReference type="EMBL" id="PHV71664.1"/>
    </source>
</evidence>
<comment type="caution">
    <text evidence="1">The sequence shown here is derived from an EMBL/GenBank/DDBJ whole genome shotgun (WGS) entry which is preliminary data.</text>
</comment>
<gene>
    <name evidence="1" type="ORF">CS063_03635</name>
</gene>
<protein>
    <submittedName>
        <fullName evidence="1">Uncharacterized protein</fullName>
    </submittedName>
</protein>
<organism evidence="1 2">
    <name type="scientific">Sporanaerobium hydrogeniformans</name>
    <dbReference type="NCBI Taxonomy" id="3072179"/>
    <lineage>
        <taxon>Bacteria</taxon>
        <taxon>Bacillati</taxon>
        <taxon>Bacillota</taxon>
        <taxon>Clostridia</taxon>
        <taxon>Lachnospirales</taxon>
        <taxon>Lachnospiraceae</taxon>
        <taxon>Sporanaerobium</taxon>
    </lineage>
</organism>
<reference evidence="1" key="1">
    <citation type="submission" date="2017-10" db="EMBL/GenBank/DDBJ databases">
        <title>Genome sequence of cellulolytic Lachnospiraceae bacterium XHS1971 isolated from hotspring sediment.</title>
        <authorList>
            <person name="Vasudevan G."/>
            <person name="Joshi A.J."/>
            <person name="Hivarkar S."/>
            <person name="Lanjekar V.B."/>
            <person name="Dhakephalkar P.K."/>
            <person name="Dagar S."/>
        </authorList>
    </citation>
    <scope>NUCLEOTIDE SEQUENCE</scope>
    <source>
        <strain evidence="1">XHS1971</strain>
    </source>
</reference>
<keyword evidence="2" id="KW-1185">Reference proteome</keyword>
<name>A0AC61DET4_9FIRM</name>
<accession>A0AC61DET4</accession>
<proteinExistence type="predicted"/>
<dbReference type="Proteomes" id="UP000224460">
    <property type="component" value="Unassembled WGS sequence"/>
</dbReference>
<evidence type="ECO:0000313" key="2">
    <source>
        <dbReference type="Proteomes" id="UP000224460"/>
    </source>
</evidence>
<sequence>MMLRIGMCDDCSIFLNETQRLIKEYLKAINHSAEIFTYEKGEALLQDLRKEKFQLDLIFLDIDMPSIDGLQVAQKIREQNQKVLLVFLSGIEERVYETFRVYPFRFIRKKTVGMELKECLEGAINYFNENQDLFTFKSQEGTIRLPIGEIMYFYYFNRRLEVYTLNAHYYSVSMVFKEVIEQFNNKGFVCIHRSSMVNVRHIKAINKLYIVLDNNQRLSISRHKYNEVFEAFTNYAR</sequence>